<dbReference type="InterPro" id="IPR002401">
    <property type="entry name" value="Cyt_P450_E_grp-I"/>
</dbReference>
<dbReference type="STRING" id="644352.J3PEB9"/>
<dbReference type="SUPFAM" id="SSF48264">
    <property type="entry name" value="Cytochrome P450"/>
    <property type="match status" value="1"/>
</dbReference>
<evidence type="ECO:0000256" key="5">
    <source>
        <dbReference type="ARBA" id="ARBA00023004"/>
    </source>
</evidence>
<evidence type="ECO:0000313" key="9">
    <source>
        <dbReference type="Proteomes" id="UP000006039"/>
    </source>
</evidence>
<keyword evidence="9" id="KW-1185">Reference proteome</keyword>
<dbReference type="EnsemblFungi" id="EJT70819">
    <property type="protein sequence ID" value="EJT70819"/>
    <property type="gene ID" value="GGTG_11842"/>
</dbReference>
<dbReference type="GO" id="GO:0016705">
    <property type="term" value="F:oxidoreductase activity, acting on paired donors, with incorporation or reduction of molecular oxygen"/>
    <property type="evidence" value="ECO:0007669"/>
    <property type="project" value="InterPro"/>
</dbReference>
<organism evidence="7">
    <name type="scientific">Gaeumannomyces tritici (strain R3-111a-1)</name>
    <name type="common">Wheat and barley take-all root rot fungus</name>
    <name type="synonym">Gaeumannomyces graminis var. tritici</name>
    <dbReference type="NCBI Taxonomy" id="644352"/>
    <lineage>
        <taxon>Eukaryota</taxon>
        <taxon>Fungi</taxon>
        <taxon>Dikarya</taxon>
        <taxon>Ascomycota</taxon>
        <taxon>Pezizomycotina</taxon>
        <taxon>Sordariomycetes</taxon>
        <taxon>Sordariomycetidae</taxon>
        <taxon>Magnaporthales</taxon>
        <taxon>Magnaporthaceae</taxon>
        <taxon>Gaeumannomyces</taxon>
    </lineage>
</organism>
<keyword evidence="5 6" id="KW-0408">Iron</keyword>
<evidence type="ECO:0000313" key="8">
    <source>
        <dbReference type="EnsemblFungi" id="EJT70819"/>
    </source>
</evidence>
<dbReference type="HOGENOM" id="CLU_001570_14_11_1"/>
<dbReference type="InterPro" id="IPR036396">
    <property type="entry name" value="Cyt_P450_sf"/>
</dbReference>
<dbReference type="Gene3D" id="1.10.630.10">
    <property type="entry name" value="Cytochrome P450"/>
    <property type="match status" value="1"/>
</dbReference>
<evidence type="ECO:0008006" key="10">
    <source>
        <dbReference type="Google" id="ProtNLM"/>
    </source>
</evidence>
<keyword evidence="4 6" id="KW-0479">Metal-binding</keyword>
<reference evidence="7" key="2">
    <citation type="submission" date="2010-07" db="EMBL/GenBank/DDBJ databases">
        <authorList>
            <consortium name="The Broad Institute Genome Sequencing Platform"/>
            <consortium name="Broad Institute Genome Sequencing Center for Infectious Disease"/>
            <person name="Ma L.-J."/>
            <person name="Dead R."/>
            <person name="Young S."/>
            <person name="Zeng Q."/>
            <person name="Koehrsen M."/>
            <person name="Alvarado L."/>
            <person name="Berlin A."/>
            <person name="Chapman S.B."/>
            <person name="Chen Z."/>
            <person name="Freedman E."/>
            <person name="Gellesch M."/>
            <person name="Goldberg J."/>
            <person name="Griggs A."/>
            <person name="Gujja S."/>
            <person name="Heilman E.R."/>
            <person name="Heiman D."/>
            <person name="Hepburn T."/>
            <person name="Howarth C."/>
            <person name="Jen D."/>
            <person name="Larson L."/>
            <person name="Mehta T."/>
            <person name="Neiman D."/>
            <person name="Pearson M."/>
            <person name="Roberts A."/>
            <person name="Saif S."/>
            <person name="Shea T."/>
            <person name="Shenoy N."/>
            <person name="Sisk P."/>
            <person name="Stolte C."/>
            <person name="Sykes S."/>
            <person name="Walk T."/>
            <person name="White J."/>
            <person name="Yandava C."/>
            <person name="Haas B."/>
            <person name="Nusbaum C."/>
            <person name="Birren B."/>
        </authorList>
    </citation>
    <scope>NUCLEOTIDE SEQUENCE</scope>
    <source>
        <strain evidence="7">R3-111a-1</strain>
    </source>
</reference>
<evidence type="ECO:0000256" key="3">
    <source>
        <dbReference type="ARBA" id="ARBA00022617"/>
    </source>
</evidence>
<evidence type="ECO:0000256" key="4">
    <source>
        <dbReference type="ARBA" id="ARBA00022723"/>
    </source>
</evidence>
<dbReference type="eggNOG" id="KOG0158">
    <property type="taxonomic scope" value="Eukaryota"/>
</dbReference>
<dbReference type="PRINTS" id="PR00385">
    <property type="entry name" value="P450"/>
</dbReference>
<dbReference type="AlphaFoldDB" id="J3PEB9"/>
<evidence type="ECO:0000256" key="1">
    <source>
        <dbReference type="ARBA" id="ARBA00001971"/>
    </source>
</evidence>
<dbReference type="PRINTS" id="PR00463">
    <property type="entry name" value="EP450I"/>
</dbReference>
<dbReference type="Proteomes" id="UP000006039">
    <property type="component" value="Unassembled WGS sequence"/>
</dbReference>
<reference evidence="8" key="4">
    <citation type="journal article" date="2015" name="G3 (Bethesda)">
        <title>Genome sequences of three phytopathogenic species of the Magnaporthaceae family of fungi.</title>
        <authorList>
            <person name="Okagaki L.H."/>
            <person name="Nunes C.C."/>
            <person name="Sailsbery J."/>
            <person name="Clay B."/>
            <person name="Brown D."/>
            <person name="John T."/>
            <person name="Oh Y."/>
            <person name="Young N."/>
            <person name="Fitzgerald M."/>
            <person name="Haas B.J."/>
            <person name="Zeng Q."/>
            <person name="Young S."/>
            <person name="Adiconis X."/>
            <person name="Fan L."/>
            <person name="Levin J.Z."/>
            <person name="Mitchell T.K."/>
            <person name="Okubara P.A."/>
            <person name="Farman M.L."/>
            <person name="Kohn L.M."/>
            <person name="Birren B."/>
            <person name="Ma L.-J."/>
            <person name="Dean R.A."/>
        </authorList>
    </citation>
    <scope>NUCLEOTIDE SEQUENCE</scope>
    <source>
        <strain evidence="8">R3-111a-1</strain>
    </source>
</reference>
<dbReference type="VEuPathDB" id="FungiDB:GGTG_11842"/>
<comment type="cofactor">
    <cofactor evidence="1 6">
        <name>heme</name>
        <dbReference type="ChEBI" id="CHEBI:30413"/>
    </cofactor>
</comment>
<evidence type="ECO:0000256" key="6">
    <source>
        <dbReference type="PIRSR" id="PIRSR602401-1"/>
    </source>
</evidence>
<dbReference type="GO" id="GO:0005506">
    <property type="term" value="F:iron ion binding"/>
    <property type="evidence" value="ECO:0007669"/>
    <property type="project" value="InterPro"/>
</dbReference>
<dbReference type="GO" id="GO:0004497">
    <property type="term" value="F:monooxygenase activity"/>
    <property type="evidence" value="ECO:0007669"/>
    <property type="project" value="InterPro"/>
</dbReference>
<dbReference type="GO" id="GO:0020037">
    <property type="term" value="F:heme binding"/>
    <property type="evidence" value="ECO:0007669"/>
    <property type="project" value="InterPro"/>
</dbReference>
<reference evidence="7" key="3">
    <citation type="submission" date="2010-09" db="EMBL/GenBank/DDBJ databases">
        <title>Annotation of Gaeumannomyces graminis var. tritici R3-111a-1.</title>
        <authorList>
            <consortium name="The Broad Institute Genome Sequencing Platform"/>
            <person name="Ma L.-J."/>
            <person name="Dead R."/>
            <person name="Young S.K."/>
            <person name="Zeng Q."/>
            <person name="Gargeya S."/>
            <person name="Fitzgerald M."/>
            <person name="Haas B."/>
            <person name="Abouelleil A."/>
            <person name="Alvarado L."/>
            <person name="Arachchi H.M."/>
            <person name="Berlin A."/>
            <person name="Brown A."/>
            <person name="Chapman S.B."/>
            <person name="Chen Z."/>
            <person name="Dunbar C."/>
            <person name="Freedman E."/>
            <person name="Gearin G."/>
            <person name="Gellesch M."/>
            <person name="Goldberg J."/>
            <person name="Griggs A."/>
            <person name="Gujja S."/>
            <person name="Heiman D."/>
            <person name="Howarth C."/>
            <person name="Larson L."/>
            <person name="Lui A."/>
            <person name="MacDonald P.J.P."/>
            <person name="Mehta T."/>
            <person name="Montmayeur A."/>
            <person name="Murphy C."/>
            <person name="Neiman D."/>
            <person name="Pearson M."/>
            <person name="Priest M."/>
            <person name="Roberts A."/>
            <person name="Saif S."/>
            <person name="Shea T."/>
            <person name="Shenoy N."/>
            <person name="Sisk P."/>
            <person name="Stolte C."/>
            <person name="Sykes S."/>
            <person name="Yandava C."/>
            <person name="Wortman J."/>
            <person name="Nusbaum C."/>
            <person name="Birren B."/>
        </authorList>
    </citation>
    <scope>NUCLEOTIDE SEQUENCE</scope>
    <source>
        <strain evidence="7">R3-111a-1</strain>
    </source>
</reference>
<sequence>MLLFCLYILGLPLALLIARGFYNVFLHPLRRYPGPLLCRASFLPLTLQHCRGDSNKHIQALHRKYGPVVRVEPNLLSYADSRAWSDIYGHRRTEDKARPRGALPKAYFGVRKNLNGVSDILNAPTDSDHRRMRKVMNHMFAPSAIASEEPLVQRYVDKMIARLRERASRSEEVDMLMWYNYTTFDLLGSLAFDQDFGCLESGELHPWVANVFRSIKDSFLQRTLSRFPRPLDRLAHRYWTDSALVQARKAEFSFAVASAKKRLARGVDEGKHDFMSYMLKHNDEKGLSEGEIISNSSILIIAGSETSAAYLSGVTWCLMMNPAIMEKLTSLIRSTFATDSEITSTSLAQIEYLTAVLKEGGRLYPPLPTGQPRQVTEGGCFIAGEMVPEGSIVFVHAMGASMAPFNFADPDRFVPERWLREPPAPYGDDNLEASMPFALGPRSCIGQSLAWVEIRLILARLLWNFDLALAPEQTRWIQNQKAFQVWEKGPLKVRLTERK</sequence>
<dbReference type="CDD" id="cd11058">
    <property type="entry name" value="CYP60B-like"/>
    <property type="match status" value="1"/>
</dbReference>
<keyword evidence="3 6" id="KW-0349">Heme</keyword>
<dbReference type="InterPro" id="IPR001128">
    <property type="entry name" value="Cyt_P450"/>
</dbReference>
<protein>
    <recommendedName>
        <fullName evidence="10">Isotrichodermin C-15 hydroxylase</fullName>
    </recommendedName>
</protein>
<name>J3PEB9_GAET3</name>
<dbReference type="OrthoDB" id="1470350at2759"/>
<dbReference type="GeneID" id="20352300"/>
<proteinExistence type="inferred from homology"/>
<evidence type="ECO:0000313" key="7">
    <source>
        <dbReference type="EMBL" id="EJT70819.1"/>
    </source>
</evidence>
<dbReference type="RefSeq" id="XP_009227997.1">
    <property type="nucleotide sequence ID" value="XM_009229733.1"/>
</dbReference>
<accession>J3PEB9</accession>
<gene>
    <name evidence="8" type="primary">20352300</name>
    <name evidence="7" type="ORF">GGTG_11842</name>
</gene>
<feature type="binding site" description="axial binding residue" evidence="6">
    <location>
        <position position="444"/>
    </location>
    <ligand>
        <name>heme</name>
        <dbReference type="ChEBI" id="CHEBI:30413"/>
    </ligand>
    <ligandPart>
        <name>Fe</name>
        <dbReference type="ChEBI" id="CHEBI:18248"/>
    </ligandPart>
</feature>
<dbReference type="EMBL" id="GL385401">
    <property type="protein sequence ID" value="EJT70819.1"/>
    <property type="molecule type" value="Genomic_DNA"/>
</dbReference>
<dbReference type="PANTHER" id="PTHR24305">
    <property type="entry name" value="CYTOCHROME P450"/>
    <property type="match status" value="1"/>
</dbReference>
<evidence type="ECO:0000256" key="2">
    <source>
        <dbReference type="ARBA" id="ARBA00010617"/>
    </source>
</evidence>
<comment type="similarity">
    <text evidence="2">Belongs to the cytochrome P450 family.</text>
</comment>
<reference evidence="8" key="5">
    <citation type="submission" date="2018-04" db="UniProtKB">
        <authorList>
            <consortium name="EnsemblFungi"/>
        </authorList>
    </citation>
    <scope>IDENTIFICATION</scope>
    <source>
        <strain evidence="8">R3-111a-1</strain>
    </source>
</reference>
<dbReference type="Pfam" id="PF00067">
    <property type="entry name" value="p450"/>
    <property type="match status" value="1"/>
</dbReference>
<reference evidence="9" key="1">
    <citation type="submission" date="2010-07" db="EMBL/GenBank/DDBJ databases">
        <title>The genome sequence of Gaeumannomyces graminis var. tritici strain R3-111a-1.</title>
        <authorList>
            <consortium name="The Broad Institute Genome Sequencing Platform"/>
            <person name="Ma L.-J."/>
            <person name="Dead R."/>
            <person name="Young S."/>
            <person name="Zeng Q."/>
            <person name="Koehrsen M."/>
            <person name="Alvarado L."/>
            <person name="Berlin A."/>
            <person name="Chapman S.B."/>
            <person name="Chen Z."/>
            <person name="Freedman E."/>
            <person name="Gellesch M."/>
            <person name="Goldberg J."/>
            <person name="Griggs A."/>
            <person name="Gujja S."/>
            <person name="Heilman E.R."/>
            <person name="Heiman D."/>
            <person name="Hepburn T."/>
            <person name="Howarth C."/>
            <person name="Jen D."/>
            <person name="Larson L."/>
            <person name="Mehta T."/>
            <person name="Neiman D."/>
            <person name="Pearson M."/>
            <person name="Roberts A."/>
            <person name="Saif S."/>
            <person name="Shea T."/>
            <person name="Shenoy N."/>
            <person name="Sisk P."/>
            <person name="Stolte C."/>
            <person name="Sykes S."/>
            <person name="Walk T."/>
            <person name="White J."/>
            <person name="Yandava C."/>
            <person name="Haas B."/>
            <person name="Nusbaum C."/>
            <person name="Birren B."/>
        </authorList>
    </citation>
    <scope>NUCLEOTIDE SEQUENCE [LARGE SCALE GENOMIC DNA]</scope>
    <source>
        <strain evidence="9">R3-111a-1</strain>
    </source>
</reference>
<dbReference type="PANTHER" id="PTHR24305:SF210">
    <property type="entry name" value="CYTOCHROME P450 MONOOXYGENASE ASQL-RELATED"/>
    <property type="match status" value="1"/>
</dbReference>
<dbReference type="InterPro" id="IPR050121">
    <property type="entry name" value="Cytochrome_P450_monoxygenase"/>
</dbReference>